<accession>A0A852RCY8</accession>
<dbReference type="Pfam" id="PF18651">
    <property type="entry name" value="CshA_NR2"/>
    <property type="match status" value="1"/>
</dbReference>
<proteinExistence type="predicted"/>
<feature type="domain" description="DUF7927" evidence="5">
    <location>
        <begin position="629"/>
        <end position="780"/>
    </location>
</feature>
<evidence type="ECO:0000256" key="2">
    <source>
        <dbReference type="SAM" id="Phobius"/>
    </source>
</evidence>
<feature type="domain" description="DUF7927" evidence="5">
    <location>
        <begin position="2288"/>
        <end position="2417"/>
    </location>
</feature>
<evidence type="ECO:0000259" key="4">
    <source>
        <dbReference type="Pfam" id="PF20009"/>
    </source>
</evidence>
<keyword evidence="2" id="KW-0472">Membrane</keyword>
<feature type="region of interest" description="Disordered" evidence="1">
    <location>
        <begin position="1030"/>
        <end position="1050"/>
    </location>
</feature>
<dbReference type="InterPro" id="IPR051172">
    <property type="entry name" value="Chlamydia_OmcB"/>
</dbReference>
<organism evidence="6 7">
    <name type="scientific">Leucobacter aridicollis</name>
    <dbReference type="NCBI Taxonomy" id="283878"/>
    <lineage>
        <taxon>Bacteria</taxon>
        <taxon>Bacillati</taxon>
        <taxon>Actinomycetota</taxon>
        <taxon>Actinomycetes</taxon>
        <taxon>Micrococcales</taxon>
        <taxon>Microbacteriaceae</taxon>
        <taxon>Leucobacter</taxon>
    </lineage>
</organism>
<feature type="domain" description="DUF7927" evidence="5">
    <location>
        <begin position="785"/>
        <end position="915"/>
    </location>
</feature>
<dbReference type="Pfam" id="PF25549">
    <property type="entry name" value="DUF7927"/>
    <property type="match status" value="14"/>
</dbReference>
<feature type="domain" description="GEVED" evidence="4">
    <location>
        <begin position="393"/>
        <end position="478"/>
    </location>
</feature>
<feature type="domain" description="DUF7927" evidence="5">
    <location>
        <begin position="483"/>
        <end position="624"/>
    </location>
</feature>
<evidence type="ECO:0000259" key="5">
    <source>
        <dbReference type="Pfam" id="PF25549"/>
    </source>
</evidence>
<feature type="domain" description="DUF7927" evidence="5">
    <location>
        <begin position="2154"/>
        <end position="2284"/>
    </location>
</feature>
<dbReference type="InterPro" id="IPR040683">
    <property type="entry name" value="CshA_NR2"/>
</dbReference>
<keyword evidence="7" id="KW-1185">Reference proteome</keyword>
<reference evidence="6 7" key="1">
    <citation type="submission" date="2020-07" db="EMBL/GenBank/DDBJ databases">
        <title>Sequencing the genomes of 1000 actinobacteria strains.</title>
        <authorList>
            <person name="Klenk H.-P."/>
        </authorList>
    </citation>
    <scope>NUCLEOTIDE SEQUENCE [LARGE SCALE GENOMIC DNA]</scope>
    <source>
        <strain evidence="6 7">DSM 17380</strain>
    </source>
</reference>
<evidence type="ECO:0000313" key="7">
    <source>
        <dbReference type="Proteomes" id="UP000586095"/>
    </source>
</evidence>
<feature type="compositionally biased region" description="Low complexity" evidence="1">
    <location>
        <begin position="1030"/>
        <end position="1039"/>
    </location>
</feature>
<dbReference type="PANTHER" id="PTHR34819">
    <property type="entry name" value="LARGE CYSTEINE-RICH PERIPLASMIC PROTEIN OMCB"/>
    <property type="match status" value="1"/>
</dbReference>
<dbReference type="InterPro" id="IPR057687">
    <property type="entry name" value="DUF7927"/>
</dbReference>
<dbReference type="RefSeq" id="WP_185987940.1">
    <property type="nucleotide sequence ID" value="NZ_BAAALZ010000006.1"/>
</dbReference>
<dbReference type="InterPro" id="IPR047589">
    <property type="entry name" value="DUF11_rpt"/>
</dbReference>
<feature type="domain" description="DUF7927" evidence="5">
    <location>
        <begin position="1605"/>
        <end position="1735"/>
    </location>
</feature>
<keyword evidence="2" id="KW-0812">Transmembrane</keyword>
<gene>
    <name evidence="6" type="ORF">BJ960_003072</name>
</gene>
<dbReference type="PANTHER" id="PTHR34819:SF3">
    <property type="entry name" value="CELL SURFACE PROTEIN"/>
    <property type="match status" value="1"/>
</dbReference>
<feature type="region of interest" description="Disordered" evidence="1">
    <location>
        <begin position="1170"/>
        <end position="1203"/>
    </location>
</feature>
<feature type="domain" description="DUF7927" evidence="5">
    <location>
        <begin position="919"/>
        <end position="1050"/>
    </location>
</feature>
<dbReference type="Proteomes" id="UP000586095">
    <property type="component" value="Unassembled WGS sequence"/>
</dbReference>
<keyword evidence="2" id="KW-1133">Transmembrane helix</keyword>
<evidence type="ECO:0000259" key="3">
    <source>
        <dbReference type="Pfam" id="PF18651"/>
    </source>
</evidence>
<name>A0A852RCY8_9MICO</name>
<feature type="domain" description="DUF7927" evidence="5">
    <location>
        <begin position="1331"/>
        <end position="1464"/>
    </location>
</feature>
<evidence type="ECO:0000256" key="1">
    <source>
        <dbReference type="SAM" id="MobiDB-lite"/>
    </source>
</evidence>
<feature type="domain" description="DUF7927" evidence="5">
    <location>
        <begin position="2008"/>
        <end position="2148"/>
    </location>
</feature>
<feature type="domain" description="DUF7927" evidence="5">
    <location>
        <begin position="1741"/>
        <end position="1868"/>
    </location>
</feature>
<feature type="transmembrane region" description="Helical" evidence="2">
    <location>
        <begin position="2437"/>
        <end position="2456"/>
    </location>
</feature>
<dbReference type="EMBL" id="JACCBD010000001">
    <property type="protein sequence ID" value="NYD28269.1"/>
    <property type="molecule type" value="Genomic_DNA"/>
</dbReference>
<dbReference type="NCBIfam" id="TIGR01451">
    <property type="entry name" value="B_ant_repeat"/>
    <property type="match status" value="1"/>
</dbReference>
<dbReference type="InterPro" id="IPR045474">
    <property type="entry name" value="GEVED"/>
</dbReference>
<feature type="domain" description="Surface adhesin CshA non-repetitive" evidence="3">
    <location>
        <begin position="55"/>
        <end position="267"/>
    </location>
</feature>
<feature type="domain" description="DUF7927" evidence="5">
    <location>
        <begin position="1054"/>
        <end position="1188"/>
    </location>
</feature>
<feature type="domain" description="DUF7927" evidence="5">
    <location>
        <begin position="1468"/>
        <end position="1602"/>
    </location>
</feature>
<comment type="caution">
    <text evidence="6">The sequence shown here is derived from an EMBL/GenBank/DDBJ whole genome shotgun (WGS) entry which is preliminary data.</text>
</comment>
<evidence type="ECO:0000313" key="6">
    <source>
        <dbReference type="EMBL" id="NYD28269.1"/>
    </source>
</evidence>
<feature type="domain" description="DUF7927" evidence="5">
    <location>
        <begin position="1192"/>
        <end position="1326"/>
    </location>
</feature>
<protein>
    <submittedName>
        <fullName evidence="6">Putative repeat protein (TIGR01451 family)/fimbrial isopeptide formation D2 family protein</fullName>
    </submittedName>
</protein>
<dbReference type="Pfam" id="PF20009">
    <property type="entry name" value="GEVED"/>
    <property type="match status" value="1"/>
</dbReference>
<sequence>MSWKSSRTQTKRRSRLGAALSMLLGATVVVGSLVTAPLAAQAQFAEGGEGRHRASIDWFSFGEEAQPIADGTPYTNERQIGDDKIVSTCSITDVEGQISTYRSGDFSGDALPYLYYAGGPGTANTMVTGITNTVARTAPTFTISCTADYVTADGSSFEIPLQGLVVADAESSNTQGDEYLQADPRPVGTDVTWRIIDRMKSPECAPEDTTLATPTAEGGLRFAPNRFECVAWGSGYGPMAIAFMEGATSAHITVKGGAHSAVALGMVMSTDFGDAPKSYGAAGAVFQPQWEGGVIDPAGGPKDVFASDFELGYPGESPLTLGKHIDAETHHLYSWDALLDDESGRNASSTSAGEDWSGSDEDALPLIDLPKTEKGTLFNDGAPLSVECRGDGYVAGWLDWNLDGTFDPTGERSEIAKCEGNAAVLTWPSLAELDLPAGVDPTVYLRLRIASTSDDLEPTGVLVPTGVGSAGEVEDYALGVPLIEAAKESTPLSGTPVLVDDEITYTLTFQNVGNVPGEIVYDDFLAGVLDKADFVPDSIVVESPNGSTADIKAEEPTGDPARIDIAGTLEPGQIVNISYKVKVTSKTAGDLLENYLLHVDDAGEPPEKFDECVESNPRCTSHTVLAPDLQVRKSSLPADGQTVKPGQLVTYHLDFENRGDADAENVNFTDDLSEVLKYADVLPDSIRVIGAAVPGSPPPPAPEQYSLEANFDKDAQSLNVTGKLYAEHSGRVEYVVRVHDPITPPEGGGTPALTNFLHPDGTEPPATCEPGDELCTTHPVDLPKLVVSKKANPASGESVVAGQDLTYTLTFDNSAGTAPATVKYTDDLTDVLDDAVVKTDPTASAAGLTPELDGNTLAINGTVPAGQTTTVSYVVTVNPDGERGNEQLGNFLFETGVDPPTTCEPGDDTCTTHPVDEPDLTVSKSAAPATGEAVVAGDTVTYTLTFDNTDGTAPAAVNHVDDLADVLDDADVVTEPTASASDLVAARTGASLSVTGAVPAGKVITVTYSVQVKADEARGNEQLANFLFPEGTEPPTTCEPGDDSCTTHPVQKPELKVSKSADPAAGESVVAGNEVTYTLTFDNTAGTAPATVNHVDNLSDVLDDAELVDGPTVVPASALTGTINEATGEFPIAGTLAAGATATVTYTVKVKADGDRGNEQLANFLFEEGAEPPTTCEPGDETCTTHPVQKPELKVSKSADPATGEAVVAGDEVTYTLTFDNTAGTAASAIGHVDNLSDVLDDAELVDGPTVDPAGSLTGTINEETGEFPITGTLAAGAKATVSYTVKVKADGDRGNEQLANFLFEEGAEPPTTCEPGDDSCTTHPVQKPELKVSKGAASESGNDFVTAGEKLTYTLTFDNSAGTAPAAVQHVDHLAGVLDDADLTDGPTSSDPDALAAALSDDGTQIGVTGAVPAGAVVTVTYVVTVKADGERGDNSLANFLAEEGVDPPTTCEPGDETCTVTPAPELTYTKAAVSESGNDFVTAGEKLTYTLTFDNSKGTAPAALNHVDDLSKVLDDADVTDGPTSSDPANVTAALDGGAERISVTGSVPAGQVVTVTYVVTVKADGERGDNTLANFLLEEGAEPPVTCLPGDETCTETHVPELVLSKSSDPASGEPVIADQEITYTLTFDNSVGKAPAAVNHVDDLSDVLDDAELVDGPTVVPAGALAGEVTDGVFVITGELAAGATATVSYTVQVKADGDRGNEQLANFLFEEGAEPPTTCEPGDDTCTTHPAQSADVSVKKSVDPASGTEVVAGQAVTYTLTFENSGEAPGNVDYTDDLSDVLDDAGITVEPTSSDASLTPNRTGDELRVTGRLAAGATVTVTYEVTVNADGERGNDHLGNVVVETGEEPVCDPEAENCTENPVVFPVIDAQKGSDPESGTVLHAGDDVTYTLTFTNSGTGAGELAFRDRLEEVLDTADIVSGPTVAQGEGSSATAVVNGEGIDIAGTIAPGGTVTVSYTARLHSEVAHGARLTNYLLAPGESVPGLCLPENPRCTDHPAVAPELDVDKSSDPASGEAVEAGQVVTYTLWFHNWSPAEKRVDYVDTLTDVLDDATFVEGSLTVDSTALKAVRSGDKIRITGTLGSDTEATVTYQVTVKPDAERVPEGEAPAGTTPNQLGNVVVESGQEPPAVCEPGDWHCTVNPMPNVIAKKSADPASGETVMEGQELTYTLHFENVGTAAGQVAFRDTLRDVLDDADFVDGSLVASEGLEASGPTANEILVTGSLEAGATGTVEYSVTVKPDTERESDGNNQLANFVFGEGTEPPTTCEPGDDSCTTHPAPDLVVSKGVDPESGTTVAAGQELTYTLTFSNAGNAAGEVAYEDHLAGVLDDATLVSGPESDSALLSAKLDGDRILIAGELHPGETVRVTYTVRVLGDAERGDSVLGNFVVKPGVTPPAVCEPGSTLCTENPVSPTPVKPVPPLEETGGASTLPWLLGGGAVILLGAALLLVRRKRGGDSAESPAGSAESTDGN</sequence>
<feature type="domain" description="DUF7927" evidence="5">
    <location>
        <begin position="1873"/>
        <end position="2003"/>
    </location>
</feature>